<dbReference type="AlphaFoldDB" id="A0A3N1CQ43"/>
<feature type="signal peptide" evidence="2">
    <location>
        <begin position="1"/>
        <end position="22"/>
    </location>
</feature>
<evidence type="ECO:0000313" key="4">
    <source>
        <dbReference type="Proteomes" id="UP000272400"/>
    </source>
</evidence>
<comment type="caution">
    <text evidence="3">The sequence shown here is derived from an EMBL/GenBank/DDBJ whole genome shotgun (WGS) entry which is preliminary data.</text>
</comment>
<keyword evidence="4" id="KW-1185">Reference proteome</keyword>
<dbReference type="InterPro" id="IPR008972">
    <property type="entry name" value="Cupredoxin"/>
</dbReference>
<keyword evidence="2" id="KW-0732">Signal</keyword>
<reference evidence="3 4" key="1">
    <citation type="submission" date="2018-11" db="EMBL/GenBank/DDBJ databases">
        <title>Sequencing the genomes of 1000 actinobacteria strains.</title>
        <authorList>
            <person name="Klenk H.-P."/>
        </authorList>
    </citation>
    <scope>NUCLEOTIDE SEQUENCE [LARGE SCALE GENOMIC DNA]</scope>
    <source>
        <strain evidence="3 4">DSM 44254</strain>
    </source>
</reference>
<sequence>MLRARALLPVLALTLAAVTACGAETDPAPAETAPSAVSPSTAGTATPDATGTTAPAFDGEEITVTVTGSKVAPRPAVREVAKGTKIRLTVTSDAADELHVHGFDKELELKAGEPGVLEFTADLTGRFEVETHGSHLLLFTLQVS</sequence>
<dbReference type="RefSeq" id="WP_123662599.1">
    <property type="nucleotide sequence ID" value="NZ_RJKE01000001.1"/>
</dbReference>
<feature type="region of interest" description="Disordered" evidence="1">
    <location>
        <begin position="25"/>
        <end position="58"/>
    </location>
</feature>
<dbReference type="PROSITE" id="PS51257">
    <property type="entry name" value="PROKAR_LIPOPROTEIN"/>
    <property type="match status" value="1"/>
</dbReference>
<dbReference type="Gene3D" id="2.60.40.420">
    <property type="entry name" value="Cupredoxins - blue copper proteins"/>
    <property type="match status" value="1"/>
</dbReference>
<gene>
    <name evidence="3" type="ORF">EDD29_0932</name>
</gene>
<accession>A0A3N1CQ43</accession>
<feature type="chain" id="PRO_5018026350" description="EfeO-type cupredoxin-like domain-containing protein" evidence="2">
    <location>
        <begin position="23"/>
        <end position="144"/>
    </location>
</feature>
<dbReference type="OrthoDB" id="6717945at2"/>
<dbReference type="Proteomes" id="UP000272400">
    <property type="component" value="Unassembled WGS sequence"/>
</dbReference>
<dbReference type="EMBL" id="RJKE01000001">
    <property type="protein sequence ID" value="ROO83429.1"/>
    <property type="molecule type" value="Genomic_DNA"/>
</dbReference>
<organism evidence="3 4">
    <name type="scientific">Actinocorallia herbida</name>
    <dbReference type="NCBI Taxonomy" id="58109"/>
    <lineage>
        <taxon>Bacteria</taxon>
        <taxon>Bacillati</taxon>
        <taxon>Actinomycetota</taxon>
        <taxon>Actinomycetes</taxon>
        <taxon>Streptosporangiales</taxon>
        <taxon>Thermomonosporaceae</taxon>
        <taxon>Actinocorallia</taxon>
    </lineage>
</organism>
<proteinExistence type="predicted"/>
<feature type="compositionally biased region" description="Low complexity" evidence="1">
    <location>
        <begin position="25"/>
        <end position="56"/>
    </location>
</feature>
<dbReference type="SUPFAM" id="SSF49503">
    <property type="entry name" value="Cupredoxins"/>
    <property type="match status" value="1"/>
</dbReference>
<name>A0A3N1CQ43_9ACTN</name>
<evidence type="ECO:0000256" key="2">
    <source>
        <dbReference type="SAM" id="SignalP"/>
    </source>
</evidence>
<evidence type="ECO:0008006" key="5">
    <source>
        <dbReference type="Google" id="ProtNLM"/>
    </source>
</evidence>
<protein>
    <recommendedName>
        <fullName evidence="5">EfeO-type cupredoxin-like domain-containing protein</fullName>
    </recommendedName>
</protein>
<evidence type="ECO:0000256" key="1">
    <source>
        <dbReference type="SAM" id="MobiDB-lite"/>
    </source>
</evidence>
<evidence type="ECO:0000313" key="3">
    <source>
        <dbReference type="EMBL" id="ROO83429.1"/>
    </source>
</evidence>